<dbReference type="Proteomes" id="UP000503462">
    <property type="component" value="Chromosome 2"/>
</dbReference>
<dbReference type="Pfam" id="PF01965">
    <property type="entry name" value="DJ-1_PfpI"/>
    <property type="match status" value="1"/>
</dbReference>
<name>A0A6H0XPZ0_9PEZI</name>
<dbReference type="InterPro" id="IPR052158">
    <property type="entry name" value="INH-QAR"/>
</dbReference>
<proteinExistence type="predicted"/>
<evidence type="ECO:0000313" key="2">
    <source>
        <dbReference type="EMBL" id="QIW96688.1"/>
    </source>
</evidence>
<dbReference type="EMBL" id="CP051140">
    <property type="protein sequence ID" value="QIW96688.1"/>
    <property type="molecule type" value="Genomic_DNA"/>
</dbReference>
<organism evidence="2 3">
    <name type="scientific">Peltaster fructicola</name>
    <dbReference type="NCBI Taxonomy" id="286661"/>
    <lineage>
        <taxon>Eukaryota</taxon>
        <taxon>Fungi</taxon>
        <taxon>Dikarya</taxon>
        <taxon>Ascomycota</taxon>
        <taxon>Pezizomycotina</taxon>
        <taxon>Dothideomycetes</taxon>
        <taxon>Dothideomycetes incertae sedis</taxon>
        <taxon>Peltaster</taxon>
    </lineage>
</organism>
<dbReference type="Gene3D" id="3.40.50.880">
    <property type="match status" value="1"/>
</dbReference>
<sequence length="173" mass="19100">MSFEHKGTTSSSIGSLKLAVTGKRLRTSRLKPRCPPLDIVLMGAHWSDHAAAGTPTQAEIEFVRKAYKECTAYISICGGMMVPLHAGLLDGKTCTAPRLLLDAMKKDYPSVDWVERRYVKDKDGKIWTSGTLLNGLDLMRAFVHETWGGAGTLAEQLLYDGAWPVRDAEYKDV</sequence>
<dbReference type="InterPro" id="IPR029062">
    <property type="entry name" value="Class_I_gatase-like"/>
</dbReference>
<dbReference type="PANTHER" id="PTHR43130">
    <property type="entry name" value="ARAC-FAMILY TRANSCRIPTIONAL REGULATOR"/>
    <property type="match status" value="1"/>
</dbReference>
<keyword evidence="3" id="KW-1185">Reference proteome</keyword>
<dbReference type="SUPFAM" id="SSF52317">
    <property type="entry name" value="Class I glutamine amidotransferase-like"/>
    <property type="match status" value="1"/>
</dbReference>
<reference evidence="2 3" key="1">
    <citation type="journal article" date="2016" name="Sci. Rep.">
        <title>Peltaster fructicola genome reveals evolution from an invasive phytopathogen to an ectophytic parasite.</title>
        <authorList>
            <person name="Xu C."/>
            <person name="Chen H."/>
            <person name="Gleason M.L."/>
            <person name="Xu J.R."/>
            <person name="Liu H."/>
            <person name="Zhang R."/>
            <person name="Sun G."/>
        </authorList>
    </citation>
    <scope>NUCLEOTIDE SEQUENCE [LARGE SCALE GENOMIC DNA]</scope>
    <source>
        <strain evidence="2 3">LNHT1506</strain>
    </source>
</reference>
<dbReference type="PANTHER" id="PTHR43130:SF7">
    <property type="entry name" value="DJ-1_PFPI DOMAIN-CONTAINING PROTEIN"/>
    <property type="match status" value="1"/>
</dbReference>
<protein>
    <recommendedName>
        <fullName evidence="1">DJ-1/PfpI domain-containing protein</fullName>
    </recommendedName>
</protein>
<accession>A0A6H0XPZ0</accession>
<dbReference type="OrthoDB" id="543156at2759"/>
<gene>
    <name evidence="2" type="ORF">AMS68_002206</name>
</gene>
<evidence type="ECO:0000259" key="1">
    <source>
        <dbReference type="Pfam" id="PF01965"/>
    </source>
</evidence>
<dbReference type="InterPro" id="IPR002818">
    <property type="entry name" value="DJ-1/PfpI"/>
</dbReference>
<evidence type="ECO:0000313" key="3">
    <source>
        <dbReference type="Proteomes" id="UP000503462"/>
    </source>
</evidence>
<feature type="domain" description="DJ-1/PfpI" evidence="1">
    <location>
        <begin position="58"/>
        <end position="144"/>
    </location>
</feature>
<dbReference type="AlphaFoldDB" id="A0A6H0XPZ0"/>